<feature type="region of interest" description="Disordered" evidence="2">
    <location>
        <begin position="1514"/>
        <end position="1535"/>
    </location>
</feature>
<feature type="region of interest" description="Disordered" evidence="2">
    <location>
        <begin position="770"/>
        <end position="809"/>
    </location>
</feature>
<protein>
    <submittedName>
        <fullName evidence="3">IQ calmodulin-binding motif containing protein</fullName>
    </submittedName>
</protein>
<feature type="compositionally biased region" description="Pro residues" evidence="2">
    <location>
        <begin position="1519"/>
        <end position="1533"/>
    </location>
</feature>
<organism evidence="3 4">
    <name type="scientific">Novymonas esmeraldas</name>
    <dbReference type="NCBI Taxonomy" id="1808958"/>
    <lineage>
        <taxon>Eukaryota</taxon>
        <taxon>Discoba</taxon>
        <taxon>Euglenozoa</taxon>
        <taxon>Kinetoplastea</taxon>
        <taxon>Metakinetoplastina</taxon>
        <taxon>Trypanosomatida</taxon>
        <taxon>Trypanosomatidae</taxon>
        <taxon>Novymonas</taxon>
    </lineage>
</organism>
<feature type="region of interest" description="Disordered" evidence="2">
    <location>
        <begin position="838"/>
        <end position="881"/>
    </location>
</feature>
<dbReference type="PROSITE" id="PS50096">
    <property type="entry name" value="IQ"/>
    <property type="match status" value="7"/>
</dbReference>
<feature type="region of interest" description="Disordered" evidence="2">
    <location>
        <begin position="110"/>
        <end position="190"/>
    </location>
</feature>
<evidence type="ECO:0000256" key="2">
    <source>
        <dbReference type="SAM" id="MobiDB-lite"/>
    </source>
</evidence>
<dbReference type="Gene3D" id="1.20.5.190">
    <property type="match status" value="2"/>
</dbReference>
<feature type="region of interest" description="Disordered" evidence="2">
    <location>
        <begin position="330"/>
        <end position="391"/>
    </location>
</feature>
<comment type="caution">
    <text evidence="3">The sequence shown here is derived from an EMBL/GenBank/DDBJ whole genome shotgun (WGS) entry which is preliminary data.</text>
</comment>
<gene>
    <name evidence="3" type="ORF">NESM_000425200</name>
</gene>
<feature type="compositionally biased region" description="Polar residues" evidence="2">
    <location>
        <begin position="81"/>
        <end position="91"/>
    </location>
</feature>
<dbReference type="SMART" id="SM00015">
    <property type="entry name" value="IQ"/>
    <property type="match status" value="11"/>
</dbReference>
<dbReference type="InterPro" id="IPR011990">
    <property type="entry name" value="TPR-like_helical_dom_sf"/>
</dbReference>
<feature type="compositionally biased region" description="Basic residues" evidence="2">
    <location>
        <begin position="345"/>
        <end position="355"/>
    </location>
</feature>
<dbReference type="EMBL" id="JAECZO010000046">
    <property type="protein sequence ID" value="KAK7195024.1"/>
    <property type="molecule type" value="Genomic_DNA"/>
</dbReference>
<feature type="compositionally biased region" description="Low complexity" evidence="2">
    <location>
        <begin position="852"/>
        <end position="880"/>
    </location>
</feature>
<feature type="region of interest" description="Disordered" evidence="2">
    <location>
        <begin position="1781"/>
        <end position="1822"/>
    </location>
</feature>
<evidence type="ECO:0000313" key="4">
    <source>
        <dbReference type="Proteomes" id="UP001430356"/>
    </source>
</evidence>
<feature type="compositionally biased region" description="Low complexity" evidence="2">
    <location>
        <begin position="121"/>
        <end position="138"/>
    </location>
</feature>
<dbReference type="InterPro" id="IPR000048">
    <property type="entry name" value="IQ_motif_EF-hand-BS"/>
</dbReference>
<reference evidence="3 4" key="1">
    <citation type="journal article" date="2021" name="MBio">
        <title>A New Model Trypanosomatid, Novymonas esmeraldas: Genomic Perception of Its 'Candidatus Pandoraea novymonadis' Endosymbiont.</title>
        <authorList>
            <person name="Zakharova A."/>
            <person name="Saura A."/>
            <person name="Butenko A."/>
            <person name="Podesvova L."/>
            <person name="Warmusova S."/>
            <person name="Kostygov A.Y."/>
            <person name="Nenarokova A."/>
            <person name="Lukes J."/>
            <person name="Opperdoes F.R."/>
            <person name="Yurchenko V."/>
        </authorList>
    </citation>
    <scope>NUCLEOTIDE SEQUENCE [LARGE SCALE GENOMIC DNA]</scope>
    <source>
        <strain evidence="3 4">E262AT.01</strain>
    </source>
</reference>
<dbReference type="Pfam" id="PF00612">
    <property type="entry name" value="IQ"/>
    <property type="match status" value="5"/>
</dbReference>
<dbReference type="InterPro" id="IPR052318">
    <property type="entry name" value="CellDiv_DevSignal_Domain"/>
</dbReference>
<evidence type="ECO:0000313" key="3">
    <source>
        <dbReference type="EMBL" id="KAK7195024.1"/>
    </source>
</evidence>
<name>A0AAW0EMY8_9TRYP</name>
<keyword evidence="4" id="KW-1185">Reference proteome</keyword>
<feature type="compositionally biased region" description="Low complexity" evidence="2">
    <location>
        <begin position="770"/>
        <end position="780"/>
    </location>
</feature>
<dbReference type="Proteomes" id="UP001430356">
    <property type="component" value="Unassembled WGS sequence"/>
</dbReference>
<dbReference type="PANTHER" id="PTHR22590:SF5">
    <property type="entry name" value="MYOSIN MOTOR DOMAIN-CONTAINING PROTEIN"/>
    <property type="match status" value="1"/>
</dbReference>
<proteinExistence type="predicted"/>
<dbReference type="SUPFAM" id="SSF48452">
    <property type="entry name" value="TPR-like"/>
    <property type="match status" value="1"/>
</dbReference>
<evidence type="ECO:0000256" key="1">
    <source>
        <dbReference type="ARBA" id="ARBA00022737"/>
    </source>
</evidence>
<dbReference type="CDD" id="cd23767">
    <property type="entry name" value="IQCD"/>
    <property type="match status" value="3"/>
</dbReference>
<feature type="compositionally biased region" description="Low complexity" evidence="2">
    <location>
        <begin position="330"/>
        <end position="340"/>
    </location>
</feature>
<feature type="region of interest" description="Disordered" evidence="2">
    <location>
        <begin position="72"/>
        <end position="91"/>
    </location>
</feature>
<dbReference type="PANTHER" id="PTHR22590">
    <property type="entry name" value="MYOSIN MOTOR DOMAIN-CONTAINING PROTEIN"/>
    <property type="match status" value="1"/>
</dbReference>
<sequence length="1822" mass="193929">MFTQTQPAQVLMQDARHASTSVDKAAAAAATTSSTGAHAGGAVAASAKKGKSDSGSVVLPPIRIHAAVPGTGGAVAAAPPSQLQRPSSRLRDSAQSSVLWVHEAAAALPAVGDGPGRRRSASSNAAASGAEDVSAAAVPVPPPTSAGRPPAPRRRPQASPLRQGRQASVSAAGARADGRSPGGPALRRTRLRSLRVQVESDEAAAGQLMAAGNIGGALMLLGRALESVRDFQTTSGAGRSRASVVGTTASAHAPQTATSPGGSAAVWAVEVVQRLAEVCTTIANNAGLRCSSAAEPIQTQEAFFQVAMRYLVTGTTEDLFPEWSPAATAAVAVAPSGSRSPHPPPPHHQRRRQRTRSTAAPQSAADPPSCFPGARRSKAGSSDQQSPPQPPIVRRLLRCAVRVNAAVCLGDGATQGGQARAIYELLKAVAESDGVWGMAALYNLAVAFVRAGSYDDAAEAVARFMELSWYYLQWAEKVQGEAAAAAAAAAAAVTADMDESVGDGNGDSIILSVAAAVHAHAALQLTRGHQFIAAMAAWCEPHSPVELYHCELACACAARYLGATADVTLDCQRRFAAAQARAAAGLRAAAEVGVPTAAEQAPPPLLLPYVTQELLLSSAPAAGAPSPTRAALSTITMHTLVEALATTATLAASLPAEVRAYVREVQKGSSTKYWASAALSAGAPPPFLSAAVAAAAAAPVPPVLLVLLSHGEDGEGVWARQPSWMPLSTRGEAVDDVAGPIERLVSAATAAGASCASTLALSSPRRSATAASSATAAAPAELTPHRESRAGSGATSPSKPSRPAPLFVTTMPSSAYDRYRQLRDGIVARLESAEHLMEQPDAGDGAPPLSLASETGASARGGSASSRSTATSATPSGGASVAFSRGRRVTALFLGVSSAAATTPATSPALEHRGAELPGALLAFDDGGNDDDVYSTTASAAAAAITLDPTLLAVPVRPSELLRQLDRETEARYSRLVADPLADLQRLAATHMQAWWRTQQARHVRRQRAEAVATRLRCDAAAFRIQWCYRCWRERVPARAELLRRRAERERLRCCTVVQAFVRQHASVNVWGRACVVWYKALVVQREEEERNAAAAVTLQSWWRMHTARRLLCVSLAAARRLQCAWRCTQARRELRARRVHRRLAQEQWRHERLPQIVFVQRWWRATRALQAVGDLLAQKQRAVQEYLAAQESGYDAAMGALLRSCDGVEAAMRCVLGVLAGARDRRRLAGLAAHALVRRRAVLRYVLLWCGHQQLQRLREDRAASLALRRRREEVAVATVKLQRWVRAWLPRRREVHQRARDEYLGAHARTIQTAFRHHRARRGLASGRAQRCRLGAERQRAERQHEAATRIQATWRMHRTRAEMYELFKFMLKDRHDYATAVQRRWRGHYARAVLAPQHEARVTQREARVQQQAVLHCAAVRVQSFYRMYRVRAQLRRVGVSLPCTLMYRVAAARLIQTRWRAYAAHQRVFRLRQQRAYELKQAQAQEALHAYATRIQAVARSYLVRQGRLPVAAPSQPPPPSPPSPPSPPLAAVERAAGLANMYVPRPPPVPRAGATGAASIASGPPRELVLGTSPVLVALPAASPAFSSGGAPAAGRVGASGSADCADRAATPPLLVLNSQAVHTNSALLSCSNSASLSRLTSTTDRPLNFLQSGSTEAAASVHSTRRPLAISVDATATVADMQQTAAASSWTSAAPTVGTDVGRASLSWTERGSNAHARTGVPTSPRDVEGAAEVCHGTPEEVQAAVRIQSAWRGYRVRCTVEFYYEEYYEEIAEEEEDGGESVSAAAPAWDTAHGEEHDEESDCPTTASLDEGTAC</sequence>
<keyword evidence="1" id="KW-0677">Repeat</keyword>
<accession>A0AAW0EMY8</accession>